<feature type="transmembrane region" description="Helical" evidence="1">
    <location>
        <begin position="235"/>
        <end position="255"/>
    </location>
</feature>
<feature type="transmembrane region" description="Helical" evidence="1">
    <location>
        <begin position="37"/>
        <end position="57"/>
    </location>
</feature>
<accession>A0AAX3X4D9</accession>
<feature type="transmembrane region" description="Helical" evidence="1">
    <location>
        <begin position="178"/>
        <end position="199"/>
    </location>
</feature>
<dbReference type="RefSeq" id="WP_283872135.1">
    <property type="nucleotide sequence ID" value="NZ_CP126101.1"/>
</dbReference>
<reference evidence="2" key="1">
    <citation type="submission" date="2023-05" db="EMBL/GenBank/DDBJ databases">
        <title>Comparative genomics of Bacillaceae isolates and their secondary metabolite potential.</title>
        <authorList>
            <person name="Song L."/>
            <person name="Nielsen L.J."/>
            <person name="Mohite O."/>
            <person name="Xu X."/>
            <person name="Weber T."/>
            <person name="Kovacs A.T."/>
        </authorList>
    </citation>
    <scope>NUCLEOTIDE SEQUENCE</scope>
    <source>
        <strain evidence="2">LY1</strain>
    </source>
</reference>
<evidence type="ECO:0000256" key="1">
    <source>
        <dbReference type="SAM" id="Phobius"/>
    </source>
</evidence>
<keyword evidence="1" id="KW-0812">Transmembrane</keyword>
<keyword evidence="1" id="KW-1133">Transmembrane helix</keyword>
<gene>
    <name evidence="2" type="ORF">QNH24_10810</name>
</gene>
<feature type="transmembrane region" description="Helical" evidence="1">
    <location>
        <begin position="267"/>
        <end position="284"/>
    </location>
</feature>
<dbReference type="Proteomes" id="UP001178322">
    <property type="component" value="Chromosome"/>
</dbReference>
<keyword evidence="1" id="KW-0472">Membrane</keyword>
<dbReference type="EMBL" id="CP126101">
    <property type="protein sequence ID" value="WHY53696.1"/>
    <property type="molecule type" value="Genomic_DNA"/>
</dbReference>
<evidence type="ECO:0000313" key="3">
    <source>
        <dbReference type="Proteomes" id="UP001178322"/>
    </source>
</evidence>
<organism evidence="2 3">
    <name type="scientific">Lysinibacillus pakistanensis</name>
    <dbReference type="NCBI Taxonomy" id="759811"/>
    <lineage>
        <taxon>Bacteria</taxon>
        <taxon>Bacillati</taxon>
        <taxon>Bacillota</taxon>
        <taxon>Bacilli</taxon>
        <taxon>Bacillales</taxon>
        <taxon>Bacillaceae</taxon>
        <taxon>Lysinibacillus</taxon>
    </lineage>
</organism>
<dbReference type="AlphaFoldDB" id="A0AAX3X4D9"/>
<proteinExistence type="predicted"/>
<name>A0AAX3X4D9_9BACI</name>
<evidence type="ECO:0008006" key="4">
    <source>
        <dbReference type="Google" id="ProtNLM"/>
    </source>
</evidence>
<sequence length="286" mass="33539">MDLHNRLKKLNNLPEDQAVKSRVYERIQHKKKKGLTIWKEGVLLLTMAVIALFLILLPQNSSLPQSANQSIQTIYKYFGGEEGKFFARGSDLYTSVERVNDRKIYNFFQDFTHYVEEGDGRLGDYITDVVVVRDHREEHYQISDTGMLNIDSGQFFVGTSDMYDEVFQLLYSVNTKPWFLILPLVVIIVNLFSASYYKWRKLDNYKPPKPKWWLLLLFLSVTFGIFAWATWVGPLYKPLMLMLAVLYGVIIWYNLKRDIQHYAIYKVETIKISIVTVALVFVIMNY</sequence>
<feature type="transmembrane region" description="Helical" evidence="1">
    <location>
        <begin position="211"/>
        <end position="229"/>
    </location>
</feature>
<protein>
    <recommendedName>
        <fullName evidence="4">DUF1189 domain-containing protein</fullName>
    </recommendedName>
</protein>
<evidence type="ECO:0000313" key="2">
    <source>
        <dbReference type="EMBL" id="WHY53696.1"/>
    </source>
</evidence>